<evidence type="ECO:0000256" key="4">
    <source>
        <dbReference type="ARBA" id="ARBA00023136"/>
    </source>
</evidence>
<evidence type="ECO:0000256" key="6">
    <source>
        <dbReference type="SAM" id="Phobius"/>
    </source>
</evidence>
<evidence type="ECO:0000256" key="3">
    <source>
        <dbReference type="ARBA" id="ARBA00022989"/>
    </source>
</evidence>
<dbReference type="AlphaFoldDB" id="A0A978UFM3"/>
<organism evidence="8 9">
    <name type="scientific">Ziziphus jujuba var. spinosa</name>
    <dbReference type="NCBI Taxonomy" id="714518"/>
    <lineage>
        <taxon>Eukaryota</taxon>
        <taxon>Viridiplantae</taxon>
        <taxon>Streptophyta</taxon>
        <taxon>Embryophyta</taxon>
        <taxon>Tracheophyta</taxon>
        <taxon>Spermatophyta</taxon>
        <taxon>Magnoliopsida</taxon>
        <taxon>eudicotyledons</taxon>
        <taxon>Gunneridae</taxon>
        <taxon>Pentapetalae</taxon>
        <taxon>rosids</taxon>
        <taxon>fabids</taxon>
        <taxon>Rosales</taxon>
        <taxon>Rhamnaceae</taxon>
        <taxon>Paliureae</taxon>
        <taxon>Ziziphus</taxon>
    </lineage>
</organism>
<evidence type="ECO:0000256" key="2">
    <source>
        <dbReference type="ARBA" id="ARBA00022692"/>
    </source>
</evidence>
<feature type="transmembrane region" description="Helical" evidence="6">
    <location>
        <begin position="269"/>
        <end position="288"/>
    </location>
</feature>
<feature type="domain" description="Sugar phosphate transporter" evidence="7">
    <location>
        <begin position="189"/>
        <end position="380"/>
    </location>
</feature>
<feature type="transmembrane region" description="Helical" evidence="6">
    <location>
        <begin position="237"/>
        <end position="257"/>
    </location>
</feature>
<gene>
    <name evidence="8" type="ORF">FEM48_Zijuj12G0213700</name>
</gene>
<name>A0A978UFM3_ZIZJJ</name>
<feature type="transmembrane region" description="Helical" evidence="6">
    <location>
        <begin position="105"/>
        <end position="124"/>
    </location>
</feature>
<keyword evidence="4 6" id="KW-0472">Membrane</keyword>
<proteinExistence type="predicted"/>
<keyword evidence="2 6" id="KW-0812">Transmembrane</keyword>
<accession>A0A978UFM3</accession>
<feature type="transmembrane region" description="Helical" evidence="6">
    <location>
        <begin position="183"/>
        <end position="203"/>
    </location>
</feature>
<dbReference type="Proteomes" id="UP000813462">
    <property type="component" value="Unassembled WGS sequence"/>
</dbReference>
<feature type="region of interest" description="Disordered" evidence="5">
    <location>
        <begin position="413"/>
        <end position="436"/>
    </location>
</feature>
<feature type="transmembrane region" description="Helical" evidence="6">
    <location>
        <begin position="210"/>
        <end position="231"/>
    </location>
</feature>
<keyword evidence="3 6" id="KW-1133">Transmembrane helix</keyword>
<evidence type="ECO:0000313" key="8">
    <source>
        <dbReference type="EMBL" id="KAH7513566.1"/>
    </source>
</evidence>
<dbReference type="EMBL" id="JAEACU010000012">
    <property type="protein sequence ID" value="KAH7513566.1"/>
    <property type="molecule type" value="Genomic_DNA"/>
</dbReference>
<dbReference type="Pfam" id="PF03151">
    <property type="entry name" value="TPT"/>
    <property type="match status" value="1"/>
</dbReference>
<reference evidence="8" key="1">
    <citation type="journal article" date="2021" name="Front. Plant Sci.">
        <title>Chromosome-Scale Genome Assembly for Chinese Sour Jujube and Insights Into Its Genome Evolution and Domestication Signature.</title>
        <authorList>
            <person name="Shen L.-Y."/>
            <person name="Luo H."/>
            <person name="Wang X.-L."/>
            <person name="Wang X.-M."/>
            <person name="Qiu X.-J."/>
            <person name="Liu H."/>
            <person name="Zhou S.-S."/>
            <person name="Jia K.-H."/>
            <person name="Nie S."/>
            <person name="Bao Y.-T."/>
            <person name="Zhang R.-G."/>
            <person name="Yun Q.-Z."/>
            <person name="Chai Y.-H."/>
            <person name="Lu J.-Y."/>
            <person name="Li Y."/>
            <person name="Zhao S.-W."/>
            <person name="Mao J.-F."/>
            <person name="Jia S.-G."/>
            <person name="Mao Y.-M."/>
        </authorList>
    </citation>
    <scope>NUCLEOTIDE SEQUENCE</scope>
    <source>
        <strain evidence="8">AT0</strain>
        <tissue evidence="8">Leaf</tissue>
    </source>
</reference>
<comment type="subcellular location">
    <subcellularLocation>
        <location evidence="1">Membrane</location>
        <topology evidence="1">Multi-pass membrane protein</topology>
    </subcellularLocation>
</comment>
<feature type="transmembrane region" description="Helical" evidence="6">
    <location>
        <begin position="361"/>
        <end position="382"/>
    </location>
</feature>
<dbReference type="InterPro" id="IPR050186">
    <property type="entry name" value="TPT_transporter"/>
</dbReference>
<evidence type="ECO:0000256" key="1">
    <source>
        <dbReference type="ARBA" id="ARBA00004141"/>
    </source>
</evidence>
<sequence>MMPNLAVNGAYDIDRYCSNWLVDADYPMVLTTLVNSADFVGIFRFLPFWMSELKHSLEMLNEILSSQWVLSPKYFNFPLPISLTMIHMGFSGVVAFFLVRVFKVLMILFNFEYVVLYFLHTFGLRHLGCISSQNDIRNICNLCHTNKCFLCVESLVSLEIFEMDFLVWLTKAYSFLVSSETEILFSVMTVPVATFIMAIMCGTDKPRCDVFWNMVLVSVGVVISSYGEIHFNVVGTVYQVTGIFAEALRLVLTQVLLQKKGLTLNPITSLYYIAPCSFVFLFVPWFLLEKPAMEVSQIQFNFWIFLTNALCALALNFSIFLVIGRTGAVTIRVAGVLKDWILIALSTVIFPESTITGLNIIGYAIDSSLLAALCGVVMYNYIKVKDVRASQLPADNLSERMAKEWKFEKKSSDIFMPNNSGDSVGGAGSASDSNVDEEAPLIPSARLSYIGRTQLGNHAA</sequence>
<dbReference type="InterPro" id="IPR004853">
    <property type="entry name" value="Sugar_P_trans_dom"/>
</dbReference>
<feature type="transmembrane region" description="Helical" evidence="6">
    <location>
        <begin position="77"/>
        <end position="98"/>
    </location>
</feature>
<dbReference type="GO" id="GO:0016020">
    <property type="term" value="C:membrane"/>
    <property type="evidence" value="ECO:0007669"/>
    <property type="project" value="UniProtKB-SubCell"/>
</dbReference>
<evidence type="ECO:0000256" key="5">
    <source>
        <dbReference type="SAM" id="MobiDB-lite"/>
    </source>
</evidence>
<comment type="caution">
    <text evidence="8">The sequence shown here is derived from an EMBL/GenBank/DDBJ whole genome shotgun (WGS) entry which is preliminary data.</text>
</comment>
<evidence type="ECO:0000313" key="9">
    <source>
        <dbReference type="Proteomes" id="UP000813462"/>
    </source>
</evidence>
<feature type="transmembrane region" description="Helical" evidence="6">
    <location>
        <begin position="300"/>
        <end position="322"/>
    </location>
</feature>
<dbReference type="PANTHER" id="PTHR11132">
    <property type="entry name" value="SOLUTE CARRIER FAMILY 35"/>
    <property type="match status" value="1"/>
</dbReference>
<protein>
    <recommendedName>
        <fullName evidence="7">Sugar phosphate transporter domain-containing protein</fullName>
    </recommendedName>
</protein>
<feature type="transmembrane region" description="Helical" evidence="6">
    <location>
        <begin position="329"/>
        <end position="349"/>
    </location>
</feature>
<evidence type="ECO:0000259" key="7">
    <source>
        <dbReference type="Pfam" id="PF03151"/>
    </source>
</evidence>